<dbReference type="Proteomes" id="UP000298663">
    <property type="component" value="Unassembled WGS sequence"/>
</dbReference>
<keyword evidence="2" id="KW-1185">Reference proteome</keyword>
<name>A0A4U5P0G1_STECR</name>
<sequence length="79" mass="8888">MTVWCIDSHTEDHRFEPVSFQRFVSCFGSLADSANRTTDSPPLIQNGFTKLQIQVQIAELTMEVQKSSQGLGVKVFKLI</sequence>
<accession>A0A4U5P0G1</accession>
<dbReference type="EMBL" id="AZBU02000003">
    <property type="protein sequence ID" value="TKR89171.1"/>
    <property type="molecule type" value="Genomic_DNA"/>
</dbReference>
<reference evidence="1 2" key="1">
    <citation type="journal article" date="2015" name="Genome Biol.">
        <title>Comparative genomics of Steinernema reveals deeply conserved gene regulatory networks.</title>
        <authorList>
            <person name="Dillman A.R."/>
            <person name="Macchietto M."/>
            <person name="Porter C.F."/>
            <person name="Rogers A."/>
            <person name="Williams B."/>
            <person name="Antoshechkin I."/>
            <person name="Lee M.M."/>
            <person name="Goodwin Z."/>
            <person name="Lu X."/>
            <person name="Lewis E.E."/>
            <person name="Goodrich-Blair H."/>
            <person name="Stock S.P."/>
            <person name="Adams B.J."/>
            <person name="Sternberg P.W."/>
            <person name="Mortazavi A."/>
        </authorList>
    </citation>
    <scope>NUCLEOTIDE SEQUENCE [LARGE SCALE GENOMIC DNA]</scope>
    <source>
        <strain evidence="1 2">ALL</strain>
    </source>
</reference>
<evidence type="ECO:0000313" key="1">
    <source>
        <dbReference type="EMBL" id="TKR89171.1"/>
    </source>
</evidence>
<reference evidence="1 2" key="2">
    <citation type="journal article" date="2019" name="G3 (Bethesda)">
        <title>Hybrid Assembly of the Genome of the Entomopathogenic Nematode Steinernema carpocapsae Identifies the X-Chromosome.</title>
        <authorList>
            <person name="Serra L."/>
            <person name="Macchietto M."/>
            <person name="Macias-Munoz A."/>
            <person name="McGill C.J."/>
            <person name="Rodriguez I.M."/>
            <person name="Rodriguez B."/>
            <person name="Murad R."/>
            <person name="Mortazavi A."/>
        </authorList>
    </citation>
    <scope>NUCLEOTIDE SEQUENCE [LARGE SCALE GENOMIC DNA]</scope>
    <source>
        <strain evidence="1 2">ALL</strain>
    </source>
</reference>
<protein>
    <submittedName>
        <fullName evidence="1">Uncharacterized protein</fullName>
    </submittedName>
</protein>
<gene>
    <name evidence="1" type="ORF">L596_013313</name>
</gene>
<proteinExistence type="predicted"/>
<dbReference type="AlphaFoldDB" id="A0A4U5P0G1"/>
<evidence type="ECO:0000313" key="2">
    <source>
        <dbReference type="Proteomes" id="UP000298663"/>
    </source>
</evidence>
<organism evidence="1 2">
    <name type="scientific">Steinernema carpocapsae</name>
    <name type="common">Entomopathogenic nematode</name>
    <dbReference type="NCBI Taxonomy" id="34508"/>
    <lineage>
        <taxon>Eukaryota</taxon>
        <taxon>Metazoa</taxon>
        <taxon>Ecdysozoa</taxon>
        <taxon>Nematoda</taxon>
        <taxon>Chromadorea</taxon>
        <taxon>Rhabditida</taxon>
        <taxon>Tylenchina</taxon>
        <taxon>Panagrolaimomorpha</taxon>
        <taxon>Strongyloidoidea</taxon>
        <taxon>Steinernematidae</taxon>
        <taxon>Steinernema</taxon>
    </lineage>
</organism>
<comment type="caution">
    <text evidence="1">The sequence shown here is derived from an EMBL/GenBank/DDBJ whole genome shotgun (WGS) entry which is preliminary data.</text>
</comment>